<evidence type="ECO:0000259" key="1">
    <source>
        <dbReference type="PROSITE" id="PS51154"/>
    </source>
</evidence>
<protein>
    <submittedName>
        <fullName evidence="2">Macro domain-like protein</fullName>
    </submittedName>
</protein>
<organism evidence="2 3">
    <name type="scientific">Hesseltinella vesiculosa</name>
    <dbReference type="NCBI Taxonomy" id="101127"/>
    <lineage>
        <taxon>Eukaryota</taxon>
        <taxon>Fungi</taxon>
        <taxon>Fungi incertae sedis</taxon>
        <taxon>Mucoromycota</taxon>
        <taxon>Mucoromycotina</taxon>
        <taxon>Mucoromycetes</taxon>
        <taxon>Mucorales</taxon>
        <taxon>Cunninghamellaceae</taxon>
        <taxon>Hesseltinella</taxon>
    </lineage>
</organism>
<evidence type="ECO:0000313" key="3">
    <source>
        <dbReference type="Proteomes" id="UP000242146"/>
    </source>
</evidence>
<keyword evidence="3" id="KW-1185">Reference proteome</keyword>
<evidence type="ECO:0000313" key="2">
    <source>
        <dbReference type="EMBL" id="ORX53997.1"/>
    </source>
</evidence>
<proteinExistence type="predicted"/>
<dbReference type="Pfam" id="PF01661">
    <property type="entry name" value="Macro"/>
    <property type="match status" value="1"/>
</dbReference>
<dbReference type="Proteomes" id="UP000242146">
    <property type="component" value="Unassembled WGS sequence"/>
</dbReference>
<comment type="caution">
    <text evidence="2">The sequence shown here is derived from an EMBL/GenBank/DDBJ whole genome shotgun (WGS) entry which is preliminary data.</text>
</comment>
<sequence length="190" mass="20849">MGIMYQSPPHTFGSHLISVVQDDITKLHVDAIVDSTNRSMGGANGTLSGIIHRAAGPRLKRDLGTRKTLEYGDAIVTPGYNLPANAIVHTAIPHSSMGTHVLSNCYANSLRELVAFGYHTIAFPCMGTGNQGFDRHMAANTAMSSVKNFLEQNDRPGHVHKVIFCTHSTEEYNIYKNLLPQYFCGYHTTD</sequence>
<accession>A0A1X2GHN3</accession>
<dbReference type="PANTHER" id="PTHR11106">
    <property type="entry name" value="GANGLIOSIDE INDUCED DIFFERENTIATION ASSOCIATED PROTEIN 2-RELATED"/>
    <property type="match status" value="1"/>
</dbReference>
<dbReference type="InterPro" id="IPR043472">
    <property type="entry name" value="Macro_dom-like"/>
</dbReference>
<dbReference type="AlphaFoldDB" id="A0A1X2GHN3"/>
<dbReference type="PROSITE" id="PS51154">
    <property type="entry name" value="MACRO"/>
    <property type="match status" value="1"/>
</dbReference>
<dbReference type="Gene3D" id="3.40.220.10">
    <property type="entry name" value="Leucine Aminopeptidase, subunit E, domain 1"/>
    <property type="match status" value="1"/>
</dbReference>
<dbReference type="EMBL" id="MCGT01000014">
    <property type="protein sequence ID" value="ORX53997.1"/>
    <property type="molecule type" value="Genomic_DNA"/>
</dbReference>
<reference evidence="2 3" key="1">
    <citation type="submission" date="2016-07" db="EMBL/GenBank/DDBJ databases">
        <title>Pervasive Adenine N6-methylation of Active Genes in Fungi.</title>
        <authorList>
            <consortium name="DOE Joint Genome Institute"/>
            <person name="Mondo S.J."/>
            <person name="Dannebaum R.O."/>
            <person name="Kuo R.C."/>
            <person name="Labutti K."/>
            <person name="Haridas S."/>
            <person name="Kuo A."/>
            <person name="Salamov A."/>
            <person name="Ahrendt S.R."/>
            <person name="Lipzen A."/>
            <person name="Sullivan W."/>
            <person name="Andreopoulos W.B."/>
            <person name="Clum A."/>
            <person name="Lindquist E."/>
            <person name="Daum C."/>
            <person name="Ramamoorthy G.K."/>
            <person name="Gryganskyi A."/>
            <person name="Culley D."/>
            <person name="Magnuson J.K."/>
            <person name="James T.Y."/>
            <person name="O'Malley M.A."/>
            <person name="Stajich J.E."/>
            <person name="Spatafora J.W."/>
            <person name="Visel A."/>
            <person name="Grigoriev I.V."/>
        </authorList>
    </citation>
    <scope>NUCLEOTIDE SEQUENCE [LARGE SCALE GENOMIC DNA]</scope>
    <source>
        <strain evidence="2 3">NRRL 3301</strain>
    </source>
</reference>
<dbReference type="OrthoDB" id="6077599at2759"/>
<dbReference type="STRING" id="101127.A0A1X2GHN3"/>
<dbReference type="SUPFAM" id="SSF52949">
    <property type="entry name" value="Macro domain-like"/>
    <property type="match status" value="1"/>
</dbReference>
<dbReference type="InterPro" id="IPR002589">
    <property type="entry name" value="Macro_dom"/>
</dbReference>
<gene>
    <name evidence="2" type="ORF">DM01DRAFT_323015</name>
</gene>
<name>A0A1X2GHN3_9FUNG</name>
<dbReference type="PANTHER" id="PTHR11106:SF27">
    <property type="entry name" value="MACRO DOMAIN-CONTAINING PROTEIN"/>
    <property type="match status" value="1"/>
</dbReference>
<dbReference type="SMART" id="SM00506">
    <property type="entry name" value="A1pp"/>
    <property type="match status" value="1"/>
</dbReference>
<feature type="domain" description="Macro" evidence="1">
    <location>
        <begin position="4"/>
        <end position="183"/>
    </location>
</feature>